<gene>
    <name evidence="2" type="ORF">PG997_011818</name>
</gene>
<feature type="region of interest" description="Disordered" evidence="1">
    <location>
        <begin position="1"/>
        <end position="24"/>
    </location>
</feature>
<dbReference type="EMBL" id="JAQQWN010000009">
    <property type="protein sequence ID" value="KAK8065071.1"/>
    <property type="molecule type" value="Genomic_DNA"/>
</dbReference>
<sequence length="133" mass="15130">MPKDSKRPVGAAASQEQGRCGHRAPNLSNASEWVLRSVVRKVIKRDDEVWYRQYRVLFEETVLVRASAGLLLKRWRWHIFNDRCLYPGELVAVKTLDSDAGTPMSIVVSAPKGLQDRNIFVVAPAGDWLKEKR</sequence>
<keyword evidence="3" id="KW-1185">Reference proteome</keyword>
<proteinExistence type="predicted"/>
<organism evidence="2 3">
    <name type="scientific">Apiospora hydei</name>
    <dbReference type="NCBI Taxonomy" id="1337664"/>
    <lineage>
        <taxon>Eukaryota</taxon>
        <taxon>Fungi</taxon>
        <taxon>Dikarya</taxon>
        <taxon>Ascomycota</taxon>
        <taxon>Pezizomycotina</taxon>
        <taxon>Sordariomycetes</taxon>
        <taxon>Xylariomycetidae</taxon>
        <taxon>Amphisphaeriales</taxon>
        <taxon>Apiosporaceae</taxon>
        <taxon>Apiospora</taxon>
    </lineage>
</organism>
<accession>A0ABR1V1L1</accession>
<evidence type="ECO:0000256" key="1">
    <source>
        <dbReference type="SAM" id="MobiDB-lite"/>
    </source>
</evidence>
<comment type="caution">
    <text evidence="2">The sequence shown here is derived from an EMBL/GenBank/DDBJ whole genome shotgun (WGS) entry which is preliminary data.</text>
</comment>
<dbReference type="GeneID" id="92049193"/>
<evidence type="ECO:0000313" key="2">
    <source>
        <dbReference type="EMBL" id="KAK8065071.1"/>
    </source>
</evidence>
<reference evidence="2 3" key="1">
    <citation type="submission" date="2023-01" db="EMBL/GenBank/DDBJ databases">
        <title>Analysis of 21 Apiospora genomes using comparative genomics revels a genus with tremendous synthesis potential of carbohydrate active enzymes and secondary metabolites.</title>
        <authorList>
            <person name="Sorensen T."/>
        </authorList>
    </citation>
    <scope>NUCLEOTIDE SEQUENCE [LARGE SCALE GENOMIC DNA]</scope>
    <source>
        <strain evidence="2 3">CBS 114990</strain>
    </source>
</reference>
<dbReference type="Proteomes" id="UP001433268">
    <property type="component" value="Unassembled WGS sequence"/>
</dbReference>
<evidence type="ECO:0000313" key="3">
    <source>
        <dbReference type="Proteomes" id="UP001433268"/>
    </source>
</evidence>
<dbReference type="RefSeq" id="XP_066661825.1">
    <property type="nucleotide sequence ID" value="XM_066816133.1"/>
</dbReference>
<protein>
    <submittedName>
        <fullName evidence="2">Uncharacterized protein</fullName>
    </submittedName>
</protein>
<name>A0ABR1V1L1_9PEZI</name>